<evidence type="ECO:0000256" key="1">
    <source>
        <dbReference type="SAM" id="Coils"/>
    </source>
</evidence>
<evidence type="ECO:0000313" key="4">
    <source>
        <dbReference type="Proteomes" id="UP001524501"/>
    </source>
</evidence>
<keyword evidence="4" id="KW-1185">Reference proteome</keyword>
<protein>
    <submittedName>
        <fullName evidence="3">Uncharacterized protein</fullName>
    </submittedName>
</protein>
<reference evidence="3 4" key="1">
    <citation type="submission" date="2022-07" db="EMBL/GenBank/DDBJ databases">
        <title>Degradation activity of malathion, p-nitrophenol and potential low-temperature adaptation strategy of Rhodococcus sp. FXJ9.536.</title>
        <authorList>
            <person name="Huang J."/>
            <person name="Huang Y."/>
        </authorList>
    </citation>
    <scope>NUCLEOTIDE SEQUENCE [LARGE SCALE GENOMIC DNA]</scope>
    <source>
        <strain evidence="3 4">FXJ9.536</strain>
    </source>
</reference>
<proteinExistence type="predicted"/>
<evidence type="ECO:0000313" key="3">
    <source>
        <dbReference type="EMBL" id="MCQ4119865.1"/>
    </source>
</evidence>
<evidence type="ECO:0000256" key="2">
    <source>
        <dbReference type="SAM" id="MobiDB-lite"/>
    </source>
</evidence>
<gene>
    <name evidence="3" type="ORF">NOF53_11900</name>
</gene>
<feature type="region of interest" description="Disordered" evidence="2">
    <location>
        <begin position="1"/>
        <end position="21"/>
    </location>
</feature>
<organism evidence="3 4">
    <name type="scientific">Rhodococcus tibetensis</name>
    <dbReference type="NCBI Taxonomy" id="2965064"/>
    <lineage>
        <taxon>Bacteria</taxon>
        <taxon>Bacillati</taxon>
        <taxon>Actinomycetota</taxon>
        <taxon>Actinomycetes</taxon>
        <taxon>Mycobacteriales</taxon>
        <taxon>Nocardiaceae</taxon>
        <taxon>Rhodococcus</taxon>
    </lineage>
</organism>
<comment type="caution">
    <text evidence="3">The sequence shown here is derived from an EMBL/GenBank/DDBJ whole genome shotgun (WGS) entry which is preliminary data.</text>
</comment>
<dbReference type="Proteomes" id="UP001524501">
    <property type="component" value="Unassembled WGS sequence"/>
</dbReference>
<feature type="coiled-coil region" evidence="1">
    <location>
        <begin position="25"/>
        <end position="66"/>
    </location>
</feature>
<dbReference type="RefSeq" id="WP_255968417.1">
    <property type="nucleotide sequence ID" value="NZ_JANFQF010000008.1"/>
</dbReference>
<sequence length="119" mass="13351">MSLGIERAREQKGLGSHTEQCDRGIAQAVREVDEMRAENAKLLAVVDRYRQERDEAREEATRIQARQIAEVADRIDSRSNAMVMDLVARLRRVEDLAGRADWRGTPHGVELLAILEGGA</sequence>
<name>A0ABT1QDR1_9NOCA</name>
<accession>A0ABT1QDR1</accession>
<keyword evidence="1" id="KW-0175">Coiled coil</keyword>
<dbReference type="EMBL" id="JANFQF010000008">
    <property type="protein sequence ID" value="MCQ4119865.1"/>
    <property type="molecule type" value="Genomic_DNA"/>
</dbReference>
<feature type="compositionally biased region" description="Basic and acidic residues" evidence="2">
    <location>
        <begin position="1"/>
        <end position="12"/>
    </location>
</feature>